<dbReference type="EMBL" id="LSRX01000585">
    <property type="protein sequence ID" value="OLP93371.1"/>
    <property type="molecule type" value="Genomic_DNA"/>
</dbReference>
<dbReference type="AlphaFoldDB" id="A0A1Q9DDW3"/>
<dbReference type="OrthoDB" id="10543654at2759"/>
<reference evidence="3 4" key="1">
    <citation type="submission" date="2016-02" db="EMBL/GenBank/DDBJ databases">
        <title>Genome analysis of coral dinoflagellate symbionts highlights evolutionary adaptations to a symbiotic lifestyle.</title>
        <authorList>
            <person name="Aranda M."/>
            <person name="Li Y."/>
            <person name="Liew Y.J."/>
            <person name="Baumgarten S."/>
            <person name="Simakov O."/>
            <person name="Wilson M."/>
            <person name="Piel J."/>
            <person name="Ashoor H."/>
            <person name="Bougouffa S."/>
            <person name="Bajic V.B."/>
            <person name="Ryu T."/>
            <person name="Ravasi T."/>
            <person name="Bayer T."/>
            <person name="Micklem G."/>
            <person name="Kim H."/>
            <person name="Bhak J."/>
            <person name="Lajeunesse T.C."/>
            <person name="Voolstra C.R."/>
        </authorList>
    </citation>
    <scope>NUCLEOTIDE SEQUENCE [LARGE SCALE GENOMIC DNA]</scope>
    <source>
        <strain evidence="3 4">CCMP2467</strain>
    </source>
</reference>
<accession>A0A1Q9DDW3</accession>
<feature type="compositionally biased region" description="Basic and acidic residues" evidence="1">
    <location>
        <begin position="54"/>
        <end position="66"/>
    </location>
</feature>
<organism evidence="3 4">
    <name type="scientific">Symbiodinium microadriaticum</name>
    <name type="common">Dinoflagellate</name>
    <name type="synonym">Zooxanthella microadriatica</name>
    <dbReference type="NCBI Taxonomy" id="2951"/>
    <lineage>
        <taxon>Eukaryota</taxon>
        <taxon>Sar</taxon>
        <taxon>Alveolata</taxon>
        <taxon>Dinophyceae</taxon>
        <taxon>Suessiales</taxon>
        <taxon>Symbiodiniaceae</taxon>
        <taxon>Symbiodinium</taxon>
    </lineage>
</organism>
<comment type="caution">
    <text evidence="3">The sequence shown here is derived from an EMBL/GenBank/DDBJ whole genome shotgun (WGS) entry which is preliminary data.</text>
</comment>
<sequence length="388" mass="42564">MGRICVQALALSFQPRLLLRPQKEMMAVRMTVAVATTTVGEYSDGQEDGEGEDDVLHDHDDERDVDTGEEDMDVEDGQEGHFIHLQDQLTSIGSPNFERIRCEIGILGGAAGNVVERGDLEKLVEEAERQRGHQGGTPVSPTRPRTGHSLKADLPSPWEQAESRLLWLGKRAFEVDGEPRSLGAWRNASQGFEAATMKNSAIFALLALIGQGSSAKVNSMLLAASRNVTLQAFRALDKNRDGGITMDELEVGILDAAGAGLTCEYHMCTDGFRAKSGVKKLRGNTDAECCDETCLRDPCSATGFRQRPDAAQLLLSESKCCEKTCAGFDCPNGWKVRNDPEKIVDPSEDVCCYKTCELHICGDDTLTLRGRAAWNQGPYNEYRRYPQC</sequence>
<dbReference type="PROSITE" id="PS50222">
    <property type="entry name" value="EF_HAND_2"/>
    <property type="match status" value="1"/>
</dbReference>
<feature type="region of interest" description="Disordered" evidence="1">
    <location>
        <begin position="39"/>
        <end position="73"/>
    </location>
</feature>
<feature type="domain" description="EF-hand" evidence="2">
    <location>
        <begin position="224"/>
        <end position="259"/>
    </location>
</feature>
<protein>
    <recommendedName>
        <fullName evidence="2">EF-hand domain-containing protein</fullName>
    </recommendedName>
</protein>
<gene>
    <name evidence="3" type="ORF">AK812_SmicGene24760</name>
</gene>
<proteinExistence type="predicted"/>
<name>A0A1Q9DDW3_SYMMI</name>
<feature type="compositionally biased region" description="Acidic residues" evidence="1">
    <location>
        <begin position="44"/>
        <end position="53"/>
    </location>
</feature>
<feature type="region of interest" description="Disordered" evidence="1">
    <location>
        <begin position="127"/>
        <end position="154"/>
    </location>
</feature>
<evidence type="ECO:0000256" key="1">
    <source>
        <dbReference type="SAM" id="MobiDB-lite"/>
    </source>
</evidence>
<dbReference type="Proteomes" id="UP000186817">
    <property type="component" value="Unassembled WGS sequence"/>
</dbReference>
<evidence type="ECO:0000313" key="4">
    <source>
        <dbReference type="Proteomes" id="UP000186817"/>
    </source>
</evidence>
<dbReference type="GO" id="GO:0005509">
    <property type="term" value="F:calcium ion binding"/>
    <property type="evidence" value="ECO:0007669"/>
    <property type="project" value="InterPro"/>
</dbReference>
<evidence type="ECO:0000259" key="2">
    <source>
        <dbReference type="PROSITE" id="PS50222"/>
    </source>
</evidence>
<keyword evidence="4" id="KW-1185">Reference proteome</keyword>
<evidence type="ECO:0000313" key="3">
    <source>
        <dbReference type="EMBL" id="OLP93371.1"/>
    </source>
</evidence>
<dbReference type="InterPro" id="IPR002048">
    <property type="entry name" value="EF_hand_dom"/>
</dbReference>